<reference evidence="2" key="1">
    <citation type="submission" date="2017-05" db="EMBL/GenBank/DDBJ databases">
        <authorList>
            <person name="Song R."/>
            <person name="Chenine A.L."/>
            <person name="Ruprecht R.M."/>
        </authorList>
    </citation>
    <scope>NUCLEOTIDE SEQUENCE [LARGE SCALE GENOMIC DNA]</scope>
</reference>
<dbReference type="AlphaFoldDB" id="A0A2H1GG44"/>
<evidence type="ECO:0000313" key="2">
    <source>
        <dbReference type="Proteomes" id="UP000245764"/>
    </source>
</evidence>
<dbReference type="Proteomes" id="UP000245764">
    <property type="component" value="Chromosome 5"/>
</dbReference>
<evidence type="ECO:0000313" key="1">
    <source>
        <dbReference type="EMBL" id="SMR52519.1"/>
    </source>
</evidence>
<dbReference type="EMBL" id="LT854257">
    <property type="protein sequence ID" value="SMR52519.1"/>
    <property type="molecule type" value="Genomic_DNA"/>
</dbReference>
<accession>A0A2H1GG44</accession>
<dbReference type="InterPro" id="IPR036249">
    <property type="entry name" value="Thioredoxin-like_sf"/>
</dbReference>
<proteinExistence type="predicted"/>
<dbReference type="SUPFAM" id="SSF52833">
    <property type="entry name" value="Thioredoxin-like"/>
    <property type="match status" value="1"/>
</dbReference>
<dbReference type="Gene3D" id="3.40.30.10">
    <property type="entry name" value="Glutaredoxin"/>
    <property type="match status" value="1"/>
</dbReference>
<organism evidence="1 2">
    <name type="scientific">Zymoseptoria tritici ST99CH_1E4</name>
    <dbReference type="NCBI Taxonomy" id="1276532"/>
    <lineage>
        <taxon>Eukaryota</taxon>
        <taxon>Fungi</taxon>
        <taxon>Dikarya</taxon>
        <taxon>Ascomycota</taxon>
        <taxon>Pezizomycotina</taxon>
        <taxon>Dothideomycetes</taxon>
        <taxon>Dothideomycetidae</taxon>
        <taxon>Mycosphaerellales</taxon>
        <taxon>Mycosphaerellaceae</taxon>
        <taxon>Zymoseptoria</taxon>
    </lineage>
</organism>
<sequence>MTSHIVQITDRAEHDQVVEASKQTPTVIYVSNSSLPVCREHSPKYEELAKGKLGSGVRFAQMEFNADTSMLFKFAPNQLPVTVLMVRDAWCKTVMGPDMRGLEEALEMLVQEAKKGGGL</sequence>
<name>A0A2H1GG44_ZYMTR</name>
<evidence type="ECO:0008006" key="3">
    <source>
        <dbReference type="Google" id="ProtNLM"/>
    </source>
</evidence>
<protein>
    <recommendedName>
        <fullName evidence="3">Thioredoxin domain-containing protein</fullName>
    </recommendedName>
</protein>
<gene>
    <name evidence="1" type="ORF">ZT1E4_G5850</name>
</gene>